<dbReference type="GeneID" id="136818889"/>
<protein>
    <recommendedName>
        <fullName evidence="2">BTB domain-containing protein</fullName>
    </recommendedName>
</protein>
<feature type="region of interest" description="Disordered" evidence="1">
    <location>
        <begin position="1"/>
        <end position="20"/>
    </location>
</feature>
<dbReference type="InterPro" id="IPR011333">
    <property type="entry name" value="SKP1/BTB/POZ_sf"/>
</dbReference>
<proteinExistence type="predicted"/>
<accession>A0A7M6DME9</accession>
<sequence length="255" mass="29688">MSKGNNNNTMKSPSSTPTTNMRQLWDFTQQPDIILQVENQDIFAHKSILCNASPVFKVMLESEHFMEKNMSKIILPFKRIADVQQLLNFIYPFGHQISESTNFESLLDLSREYQIDDIKNICETHLLRKPPSIEQLITAEEYNMENLRQKCLKELSEKALNGLQEHPRFGEISDQTKLAIMEQQLKRLQNYCRKISQIAHASDMRYMPIITHVNCGHRPKNCNNPHFICQICRASALRSYVKGESWKLGLDKKFI</sequence>
<dbReference type="PROSITE" id="PS50097">
    <property type="entry name" value="BTB"/>
    <property type="match status" value="1"/>
</dbReference>
<organism evidence="3 4">
    <name type="scientific">Clytia hemisphaerica</name>
    <dbReference type="NCBI Taxonomy" id="252671"/>
    <lineage>
        <taxon>Eukaryota</taxon>
        <taxon>Metazoa</taxon>
        <taxon>Cnidaria</taxon>
        <taxon>Hydrozoa</taxon>
        <taxon>Hydroidolina</taxon>
        <taxon>Leptothecata</taxon>
        <taxon>Obeliida</taxon>
        <taxon>Clytiidae</taxon>
        <taxon>Clytia</taxon>
    </lineage>
</organism>
<dbReference type="Gene3D" id="3.30.710.10">
    <property type="entry name" value="Potassium Channel Kv1.1, Chain A"/>
    <property type="match status" value="1"/>
</dbReference>
<dbReference type="SMART" id="SM00225">
    <property type="entry name" value="BTB"/>
    <property type="match status" value="1"/>
</dbReference>
<dbReference type="SUPFAM" id="SSF54695">
    <property type="entry name" value="POZ domain"/>
    <property type="match status" value="1"/>
</dbReference>
<dbReference type="AlphaFoldDB" id="A0A7M6DME9"/>
<dbReference type="CDD" id="cd18186">
    <property type="entry name" value="BTB_POZ_ZBTB_KLHL-like"/>
    <property type="match status" value="1"/>
</dbReference>
<dbReference type="EnsemblMetazoa" id="CLYHEMT016106.1">
    <property type="protein sequence ID" value="CLYHEMP016106.1"/>
    <property type="gene ID" value="CLYHEMG016106"/>
</dbReference>
<keyword evidence="4" id="KW-1185">Reference proteome</keyword>
<feature type="domain" description="BTB" evidence="2">
    <location>
        <begin position="31"/>
        <end position="99"/>
    </location>
</feature>
<dbReference type="RefSeq" id="XP_066931220.1">
    <property type="nucleotide sequence ID" value="XM_067075119.1"/>
</dbReference>
<name>A0A7M6DME9_9CNID</name>
<dbReference type="Pfam" id="PF00651">
    <property type="entry name" value="BTB"/>
    <property type="match status" value="1"/>
</dbReference>
<evidence type="ECO:0000259" key="2">
    <source>
        <dbReference type="PROSITE" id="PS50097"/>
    </source>
</evidence>
<evidence type="ECO:0000256" key="1">
    <source>
        <dbReference type="SAM" id="MobiDB-lite"/>
    </source>
</evidence>
<dbReference type="OrthoDB" id="6018035at2759"/>
<dbReference type="PANTHER" id="PTHR22744">
    <property type="entry name" value="HELIX LOOP HELIX PROTEIN 21-RELATED"/>
    <property type="match status" value="1"/>
</dbReference>
<dbReference type="InterPro" id="IPR000210">
    <property type="entry name" value="BTB/POZ_dom"/>
</dbReference>
<evidence type="ECO:0000313" key="4">
    <source>
        <dbReference type="Proteomes" id="UP000594262"/>
    </source>
</evidence>
<reference evidence="3" key="1">
    <citation type="submission" date="2021-01" db="UniProtKB">
        <authorList>
            <consortium name="EnsemblMetazoa"/>
        </authorList>
    </citation>
    <scope>IDENTIFICATION</scope>
</reference>
<dbReference type="PANTHER" id="PTHR22744:SF17">
    <property type="entry name" value="BTB DOMAIN-CONTAINING PROTEIN"/>
    <property type="match status" value="1"/>
</dbReference>
<dbReference type="Proteomes" id="UP000594262">
    <property type="component" value="Unplaced"/>
</dbReference>
<evidence type="ECO:0000313" key="3">
    <source>
        <dbReference type="EnsemblMetazoa" id="CLYHEMP016106.1"/>
    </source>
</evidence>